<feature type="domain" description="Trichome birefringence-like N-terminal" evidence="11">
    <location>
        <begin position="54"/>
        <end position="106"/>
    </location>
</feature>
<evidence type="ECO:0000256" key="2">
    <source>
        <dbReference type="ARBA" id="ARBA00007727"/>
    </source>
</evidence>
<sequence>MVVCTKLIFGPAAAIFLSAIIILSCFTNQIPYLNYYTFPTAPHNASPEPEPVPKCDIFRGEWVPDPSLPQYTNETCPYIQDHQNCLHYGRPDLDFLRWRWKPYECDLTRFDPYKFLEVVANKTLAFVGDSLARNHYQSLLCLLSRVALPKDLSDPEKPHDGNKIMFYEGYNFTIHIMWSPFLVRMEEINGSSGMFNLYLDEADDWLSAVPRFDYLILSASNWFTRQTYFYERRQLVGGRYVELDFPTNLTTNRYSHRMAFRTSLRALNGVGFRGKVIVRTVSPMSHFEGGAYNAGGDCLRKRPYWANETAPMSELERDFHQEQVEEFREAEKEAAAKGVDMVLMDPTIAMLKRPDGHPSRYGHWPDEKRTMYNDCIHWCLPGPIDAWNDMLLHILANY</sequence>
<keyword evidence="6 9" id="KW-1133">Transmembrane helix</keyword>
<comment type="similarity">
    <text evidence="2">Belongs to the PC-esterase family. TBL subfamily.</text>
</comment>
<feature type="domain" description="Trichome birefringence-like C-terminal" evidence="10">
    <location>
        <begin position="107"/>
        <end position="393"/>
    </location>
</feature>
<dbReference type="InterPro" id="IPR029962">
    <property type="entry name" value="TBL"/>
</dbReference>
<evidence type="ECO:0000313" key="12">
    <source>
        <dbReference type="EMBL" id="TVU35738.1"/>
    </source>
</evidence>
<keyword evidence="8 9" id="KW-0472">Membrane</keyword>
<keyword evidence="7" id="KW-0333">Golgi apparatus</keyword>
<evidence type="ECO:0000313" key="13">
    <source>
        <dbReference type="Proteomes" id="UP000324897"/>
    </source>
</evidence>
<dbReference type="PANTHER" id="PTHR32285">
    <property type="entry name" value="PROTEIN TRICHOME BIREFRINGENCE-LIKE 9-RELATED"/>
    <property type="match status" value="1"/>
</dbReference>
<evidence type="ECO:0000259" key="10">
    <source>
        <dbReference type="Pfam" id="PF13839"/>
    </source>
</evidence>
<dbReference type="PROSITE" id="PS51257">
    <property type="entry name" value="PROKAR_LIPOPROTEIN"/>
    <property type="match status" value="1"/>
</dbReference>
<dbReference type="Pfam" id="PF14416">
    <property type="entry name" value="PMR5N"/>
    <property type="match status" value="1"/>
</dbReference>
<proteinExistence type="inferred from homology"/>
<keyword evidence="5" id="KW-0735">Signal-anchor</keyword>
<dbReference type="Gramene" id="TVU35738">
    <property type="protein sequence ID" value="TVU35738"/>
    <property type="gene ID" value="EJB05_17641"/>
</dbReference>
<keyword evidence="3" id="KW-0808">Transferase</keyword>
<keyword evidence="4 9" id="KW-0812">Transmembrane</keyword>
<evidence type="ECO:0000256" key="8">
    <source>
        <dbReference type="ARBA" id="ARBA00023136"/>
    </source>
</evidence>
<evidence type="ECO:0000256" key="9">
    <source>
        <dbReference type="SAM" id="Phobius"/>
    </source>
</evidence>
<reference evidence="12 13" key="1">
    <citation type="journal article" date="2019" name="Sci. Rep.">
        <title>A high-quality genome of Eragrostis curvula grass provides insights into Poaceae evolution and supports new strategies to enhance forage quality.</title>
        <authorList>
            <person name="Carballo J."/>
            <person name="Santos B.A.C.M."/>
            <person name="Zappacosta D."/>
            <person name="Garbus I."/>
            <person name="Selva J.P."/>
            <person name="Gallo C.A."/>
            <person name="Diaz A."/>
            <person name="Albertini E."/>
            <person name="Caccamo M."/>
            <person name="Echenique V."/>
        </authorList>
    </citation>
    <scope>NUCLEOTIDE SEQUENCE [LARGE SCALE GENOMIC DNA]</scope>
    <source>
        <strain evidence="13">cv. Victoria</strain>
        <tissue evidence="12">Leaf</tissue>
    </source>
</reference>
<accession>A0A5J9VJ05</accession>
<evidence type="ECO:0000256" key="5">
    <source>
        <dbReference type="ARBA" id="ARBA00022968"/>
    </source>
</evidence>
<feature type="transmembrane region" description="Helical" evidence="9">
    <location>
        <begin position="7"/>
        <end position="24"/>
    </location>
</feature>
<dbReference type="AlphaFoldDB" id="A0A5J9VJ05"/>
<dbReference type="GO" id="GO:1990538">
    <property type="term" value="F:xylan O-acetyltransferase activity"/>
    <property type="evidence" value="ECO:0007669"/>
    <property type="project" value="UniProtKB-ARBA"/>
</dbReference>
<dbReference type="EMBL" id="RWGY01000009">
    <property type="protein sequence ID" value="TVU35738.1"/>
    <property type="molecule type" value="Genomic_DNA"/>
</dbReference>
<gene>
    <name evidence="12" type="ORF">EJB05_17641</name>
</gene>
<dbReference type="InterPro" id="IPR025846">
    <property type="entry name" value="TBL_N"/>
</dbReference>
<organism evidence="12 13">
    <name type="scientific">Eragrostis curvula</name>
    <name type="common">weeping love grass</name>
    <dbReference type="NCBI Taxonomy" id="38414"/>
    <lineage>
        <taxon>Eukaryota</taxon>
        <taxon>Viridiplantae</taxon>
        <taxon>Streptophyta</taxon>
        <taxon>Embryophyta</taxon>
        <taxon>Tracheophyta</taxon>
        <taxon>Spermatophyta</taxon>
        <taxon>Magnoliopsida</taxon>
        <taxon>Liliopsida</taxon>
        <taxon>Poales</taxon>
        <taxon>Poaceae</taxon>
        <taxon>PACMAD clade</taxon>
        <taxon>Chloridoideae</taxon>
        <taxon>Eragrostideae</taxon>
        <taxon>Eragrostidinae</taxon>
        <taxon>Eragrostis</taxon>
    </lineage>
</organism>
<keyword evidence="13" id="KW-1185">Reference proteome</keyword>
<evidence type="ECO:0000256" key="6">
    <source>
        <dbReference type="ARBA" id="ARBA00022989"/>
    </source>
</evidence>
<dbReference type="InterPro" id="IPR026057">
    <property type="entry name" value="TBL_C"/>
</dbReference>
<protein>
    <submittedName>
        <fullName evidence="12">Uncharacterized protein</fullName>
    </submittedName>
</protein>
<evidence type="ECO:0000259" key="11">
    <source>
        <dbReference type="Pfam" id="PF14416"/>
    </source>
</evidence>
<name>A0A5J9VJ05_9POAL</name>
<comment type="subcellular location">
    <subcellularLocation>
        <location evidence="1">Golgi apparatus membrane</location>
        <topology evidence="1">Single-pass type II membrane protein</topology>
    </subcellularLocation>
</comment>
<dbReference type="PANTHER" id="PTHR32285:SF148">
    <property type="entry name" value="OS01G0653100 PROTEIN"/>
    <property type="match status" value="1"/>
</dbReference>
<dbReference type="Proteomes" id="UP000324897">
    <property type="component" value="Unassembled WGS sequence"/>
</dbReference>
<evidence type="ECO:0000256" key="1">
    <source>
        <dbReference type="ARBA" id="ARBA00004323"/>
    </source>
</evidence>
<evidence type="ECO:0000256" key="4">
    <source>
        <dbReference type="ARBA" id="ARBA00022692"/>
    </source>
</evidence>
<comment type="caution">
    <text evidence="12">The sequence shown here is derived from an EMBL/GenBank/DDBJ whole genome shotgun (WGS) entry which is preliminary data.</text>
</comment>
<dbReference type="OrthoDB" id="630188at2759"/>
<dbReference type="GO" id="GO:0000139">
    <property type="term" value="C:Golgi membrane"/>
    <property type="evidence" value="ECO:0007669"/>
    <property type="project" value="UniProtKB-SubCell"/>
</dbReference>
<evidence type="ECO:0000256" key="7">
    <source>
        <dbReference type="ARBA" id="ARBA00023034"/>
    </source>
</evidence>
<evidence type="ECO:0000256" key="3">
    <source>
        <dbReference type="ARBA" id="ARBA00022679"/>
    </source>
</evidence>
<feature type="non-terminal residue" evidence="12">
    <location>
        <position position="1"/>
    </location>
</feature>
<dbReference type="Pfam" id="PF13839">
    <property type="entry name" value="PC-Esterase"/>
    <property type="match status" value="1"/>
</dbReference>